<evidence type="ECO:0000256" key="6">
    <source>
        <dbReference type="RuleBase" id="RU000682"/>
    </source>
</evidence>
<reference evidence="8 9" key="1">
    <citation type="submission" date="2024-04" db="EMBL/GenBank/DDBJ databases">
        <authorList>
            <person name="Rising A."/>
            <person name="Reimegard J."/>
            <person name="Sonavane S."/>
            <person name="Akerstrom W."/>
            <person name="Nylinder S."/>
            <person name="Hedman E."/>
            <person name="Kallberg Y."/>
        </authorList>
    </citation>
    <scope>NUCLEOTIDE SEQUENCE [LARGE SCALE GENOMIC DNA]</scope>
</reference>
<dbReference type="InterPro" id="IPR001356">
    <property type="entry name" value="HD"/>
</dbReference>
<dbReference type="SUPFAM" id="SSF46689">
    <property type="entry name" value="Homeodomain-like"/>
    <property type="match status" value="1"/>
</dbReference>
<keyword evidence="4 5" id="KW-0539">Nucleus</keyword>
<dbReference type="FunFam" id="1.10.10.60:FF:000219">
    <property type="entry name" value="LIM/homeobox protein Lhx3"/>
    <property type="match status" value="1"/>
</dbReference>
<dbReference type="CDD" id="cd00086">
    <property type="entry name" value="homeodomain"/>
    <property type="match status" value="1"/>
</dbReference>
<keyword evidence="9" id="KW-1185">Reference proteome</keyword>
<dbReference type="Gene3D" id="1.10.10.60">
    <property type="entry name" value="Homeodomain-like"/>
    <property type="match status" value="1"/>
</dbReference>
<dbReference type="PROSITE" id="PS50071">
    <property type="entry name" value="HOMEOBOX_2"/>
    <property type="match status" value="1"/>
</dbReference>
<dbReference type="AlphaFoldDB" id="A0AAV1ZJ46"/>
<evidence type="ECO:0000256" key="5">
    <source>
        <dbReference type="PROSITE-ProRule" id="PRU00108"/>
    </source>
</evidence>
<evidence type="ECO:0000256" key="2">
    <source>
        <dbReference type="ARBA" id="ARBA00023125"/>
    </source>
</evidence>
<evidence type="ECO:0000313" key="8">
    <source>
        <dbReference type="EMBL" id="CAL1271555.1"/>
    </source>
</evidence>
<dbReference type="PANTHER" id="PTHR24208">
    <property type="entry name" value="LIM/HOMEOBOX PROTEIN LHX"/>
    <property type="match status" value="1"/>
</dbReference>
<gene>
    <name evidence="8" type="ORF">LARSCL_LOCUS5876</name>
</gene>
<evidence type="ECO:0000256" key="4">
    <source>
        <dbReference type="ARBA" id="ARBA00023242"/>
    </source>
</evidence>
<evidence type="ECO:0000259" key="7">
    <source>
        <dbReference type="PROSITE" id="PS50071"/>
    </source>
</evidence>
<keyword evidence="2 5" id="KW-0238">DNA-binding</keyword>
<feature type="DNA-binding region" description="Homeobox" evidence="5">
    <location>
        <begin position="71"/>
        <end position="130"/>
    </location>
</feature>
<dbReference type="InterPro" id="IPR009057">
    <property type="entry name" value="Homeodomain-like_sf"/>
</dbReference>
<evidence type="ECO:0000313" key="9">
    <source>
        <dbReference type="Proteomes" id="UP001497382"/>
    </source>
</evidence>
<dbReference type="GO" id="GO:0000977">
    <property type="term" value="F:RNA polymerase II transcription regulatory region sequence-specific DNA binding"/>
    <property type="evidence" value="ECO:0007669"/>
    <property type="project" value="TreeGrafter"/>
</dbReference>
<dbReference type="InterPro" id="IPR050453">
    <property type="entry name" value="LIM_Homeobox_TF"/>
</dbReference>
<dbReference type="Pfam" id="PF00046">
    <property type="entry name" value="Homeodomain"/>
    <property type="match status" value="1"/>
</dbReference>
<dbReference type="GO" id="GO:0000981">
    <property type="term" value="F:DNA-binding transcription factor activity, RNA polymerase II-specific"/>
    <property type="evidence" value="ECO:0007669"/>
    <property type="project" value="InterPro"/>
</dbReference>
<dbReference type="GO" id="GO:0030182">
    <property type="term" value="P:neuron differentiation"/>
    <property type="evidence" value="ECO:0007669"/>
    <property type="project" value="TreeGrafter"/>
</dbReference>
<dbReference type="InterPro" id="IPR017970">
    <property type="entry name" value="Homeobox_CS"/>
</dbReference>
<proteinExistence type="predicted"/>
<dbReference type="PANTHER" id="PTHR24208:SF128">
    <property type="entry name" value="LIM3, ISOFORM G"/>
    <property type="match status" value="1"/>
</dbReference>
<comment type="subcellular location">
    <subcellularLocation>
        <location evidence="1 5 6">Nucleus</location>
    </subcellularLocation>
</comment>
<dbReference type="SMART" id="SM00389">
    <property type="entry name" value="HOX"/>
    <property type="match status" value="1"/>
</dbReference>
<name>A0AAV1ZJ46_9ARAC</name>
<dbReference type="EMBL" id="CAXIEN010000055">
    <property type="protein sequence ID" value="CAL1271555.1"/>
    <property type="molecule type" value="Genomic_DNA"/>
</dbReference>
<feature type="domain" description="Homeobox" evidence="7">
    <location>
        <begin position="69"/>
        <end position="129"/>
    </location>
</feature>
<comment type="caution">
    <text evidence="8">The sequence shown here is derived from an EMBL/GenBank/DDBJ whole genome shotgun (WGS) entry which is preliminary data.</text>
</comment>
<dbReference type="Proteomes" id="UP001497382">
    <property type="component" value="Unassembled WGS sequence"/>
</dbReference>
<evidence type="ECO:0000256" key="3">
    <source>
        <dbReference type="ARBA" id="ARBA00023155"/>
    </source>
</evidence>
<evidence type="ECO:0000256" key="1">
    <source>
        <dbReference type="ARBA" id="ARBA00004123"/>
    </source>
</evidence>
<dbReference type="PROSITE" id="PS00027">
    <property type="entry name" value="HOMEOBOX_1"/>
    <property type="match status" value="1"/>
</dbReference>
<organism evidence="8 9">
    <name type="scientific">Larinioides sclopetarius</name>
    <dbReference type="NCBI Taxonomy" id="280406"/>
    <lineage>
        <taxon>Eukaryota</taxon>
        <taxon>Metazoa</taxon>
        <taxon>Ecdysozoa</taxon>
        <taxon>Arthropoda</taxon>
        <taxon>Chelicerata</taxon>
        <taxon>Arachnida</taxon>
        <taxon>Araneae</taxon>
        <taxon>Araneomorphae</taxon>
        <taxon>Entelegynae</taxon>
        <taxon>Araneoidea</taxon>
        <taxon>Araneidae</taxon>
        <taxon>Larinioides</taxon>
    </lineage>
</organism>
<protein>
    <recommendedName>
        <fullName evidence="7">Homeobox domain-containing protein</fullName>
    </recommendedName>
</protein>
<accession>A0AAV1ZJ46</accession>
<sequence>MVSNFNGPYAMGGYEVTADSEQPMMFRVCSSPGIGYWRPFLSHGRQEIDLSHGLLQCGYNSYRRQRTGSSNKRPRTTISTVQLEALKLAYQRSSKPSRHVREQLSAETGLDMRVVQVWFQNRRAKEKRLKKEAKKSYWESKCYTDKVQQIKPHSLQACPEETEYKNGTYDGNLADWLFQASDFRLTVFQQILYCTNGKK</sequence>
<dbReference type="GO" id="GO:0005634">
    <property type="term" value="C:nucleus"/>
    <property type="evidence" value="ECO:0007669"/>
    <property type="project" value="UniProtKB-SubCell"/>
</dbReference>
<keyword evidence="3 5" id="KW-0371">Homeobox</keyword>